<name>A0ABN7WCN5_GIGMA</name>
<feature type="non-terminal residue" evidence="1">
    <location>
        <position position="1"/>
    </location>
</feature>
<proteinExistence type="predicted"/>
<dbReference type="EMBL" id="CAJVQB010039497">
    <property type="protein sequence ID" value="CAG8827442.1"/>
    <property type="molecule type" value="Genomic_DNA"/>
</dbReference>
<accession>A0ABN7WCN5</accession>
<protein>
    <submittedName>
        <fullName evidence="1">11235_t:CDS:1</fullName>
    </submittedName>
</protein>
<dbReference type="Proteomes" id="UP000789901">
    <property type="component" value="Unassembled WGS sequence"/>
</dbReference>
<keyword evidence="2" id="KW-1185">Reference proteome</keyword>
<feature type="non-terminal residue" evidence="1">
    <location>
        <position position="58"/>
    </location>
</feature>
<evidence type="ECO:0000313" key="1">
    <source>
        <dbReference type="EMBL" id="CAG8827442.1"/>
    </source>
</evidence>
<evidence type="ECO:0000313" key="2">
    <source>
        <dbReference type="Proteomes" id="UP000789901"/>
    </source>
</evidence>
<comment type="caution">
    <text evidence="1">The sequence shown here is derived from an EMBL/GenBank/DDBJ whole genome shotgun (WGS) entry which is preliminary data.</text>
</comment>
<organism evidence="1 2">
    <name type="scientific">Gigaspora margarita</name>
    <dbReference type="NCBI Taxonomy" id="4874"/>
    <lineage>
        <taxon>Eukaryota</taxon>
        <taxon>Fungi</taxon>
        <taxon>Fungi incertae sedis</taxon>
        <taxon>Mucoromycota</taxon>
        <taxon>Glomeromycotina</taxon>
        <taxon>Glomeromycetes</taxon>
        <taxon>Diversisporales</taxon>
        <taxon>Gigasporaceae</taxon>
        <taxon>Gigaspora</taxon>
    </lineage>
</organism>
<reference evidence="1 2" key="1">
    <citation type="submission" date="2021-06" db="EMBL/GenBank/DDBJ databases">
        <authorList>
            <person name="Kallberg Y."/>
            <person name="Tangrot J."/>
            <person name="Rosling A."/>
        </authorList>
    </citation>
    <scope>NUCLEOTIDE SEQUENCE [LARGE SCALE GENOMIC DNA]</scope>
    <source>
        <strain evidence="1 2">120-4 pot B 10/14</strain>
    </source>
</reference>
<sequence>NVKTAEEVYKDGILKAAGIVENKPLNDLEKIILIRPEQEQKQEMQKKLKRLRAAELSD</sequence>
<gene>
    <name evidence="1" type="ORF">GMARGA_LOCUS29407</name>
</gene>